<comment type="caution">
    <text evidence="1">The sequence shown here is derived from an EMBL/GenBank/DDBJ whole genome shotgun (WGS) entry which is preliminary data.</text>
</comment>
<organism evidence="1 2">
    <name type="scientific">Enterococcus hulanensis</name>
    <dbReference type="NCBI Taxonomy" id="2559929"/>
    <lineage>
        <taxon>Bacteria</taxon>
        <taxon>Bacillati</taxon>
        <taxon>Bacillota</taxon>
        <taxon>Bacilli</taxon>
        <taxon>Lactobacillales</taxon>
        <taxon>Enterococcaceae</taxon>
        <taxon>Enterococcus</taxon>
    </lineage>
</organism>
<evidence type="ECO:0000313" key="2">
    <source>
        <dbReference type="Proteomes" id="UP001252875"/>
    </source>
</evidence>
<dbReference type="NCBIfam" id="NF033831">
    <property type="entry name" value="sce7725_fam"/>
    <property type="match status" value="1"/>
</dbReference>
<dbReference type="RefSeq" id="WP_311822286.1">
    <property type="nucleotide sequence ID" value="NZ_JARPYF010000005.1"/>
</dbReference>
<reference evidence="1 2" key="1">
    <citation type="submission" date="2023-03" db="EMBL/GenBank/DDBJ databases">
        <authorList>
            <person name="Shen W."/>
            <person name="Cai J."/>
        </authorList>
    </citation>
    <scope>NUCLEOTIDE SEQUENCE [LARGE SCALE GENOMIC DNA]</scope>
    <source>
        <strain evidence="1 2">D6-4</strain>
    </source>
</reference>
<dbReference type="EMBL" id="JARPYI010000005">
    <property type="protein sequence ID" value="MDT2600283.1"/>
    <property type="molecule type" value="Genomic_DNA"/>
</dbReference>
<name>A0ABU3EZI9_9ENTE</name>
<dbReference type="InterPro" id="IPR047727">
    <property type="entry name" value="Sce7725-like"/>
</dbReference>
<dbReference type="Proteomes" id="UP001252875">
    <property type="component" value="Unassembled WGS sequence"/>
</dbReference>
<accession>A0ABU3EZI9</accession>
<keyword evidence="2" id="KW-1185">Reference proteome</keyword>
<protein>
    <submittedName>
        <fullName evidence="1">Sce7725 family protein</fullName>
    </submittedName>
</protein>
<sequence>MYFPYLRGKQYELIALKELLTEGLIGENIIPIIEPVKESSQFTKVIECFASKNKMLGIIKNPEVGSYKKEKDNQRTLFPTKKNYMDAILMDNEIDEKMFDNIETKKFSSIFKRPDSIKLVDLLSSLKLQPKYTLIPDDSRIKRALGDFDKVILRDNFVKQKRNADYLKVPKDTDGIPDEFFSDDHLFFKQEGYVGFSDYSIIGEDYLESGFAPVAVAIHIVYFDQSDVLRIKHFVSDSNDDINDPAGKFGEALEKLVNWYEENKNDMHMTEGLSQLINHFHLGTYPGLGVVKKLSLMHHLELVNWYLEGKPEL</sequence>
<proteinExistence type="predicted"/>
<evidence type="ECO:0000313" key="1">
    <source>
        <dbReference type="EMBL" id="MDT2600283.1"/>
    </source>
</evidence>
<gene>
    <name evidence="1" type="ORF">P7D85_10895</name>
</gene>